<dbReference type="GO" id="GO:0016491">
    <property type="term" value="F:oxidoreductase activity"/>
    <property type="evidence" value="ECO:0007669"/>
    <property type="project" value="InterPro"/>
</dbReference>
<dbReference type="SMART" id="SM00829">
    <property type="entry name" value="PKS_ER"/>
    <property type="match status" value="1"/>
</dbReference>
<comment type="caution">
    <text evidence="2">The sequence shown here is derived from an EMBL/GenBank/DDBJ whole genome shotgun (WGS) entry which is preliminary data.</text>
</comment>
<dbReference type="InterPro" id="IPR011032">
    <property type="entry name" value="GroES-like_sf"/>
</dbReference>
<accession>A0A4Q5A0C7</accession>
<dbReference type="InterPro" id="IPR052585">
    <property type="entry name" value="Lipid_raft_assoc_Zn_ADH"/>
</dbReference>
<dbReference type="Gene3D" id="3.90.180.10">
    <property type="entry name" value="Medium-chain alcohol dehydrogenases, catalytic domain"/>
    <property type="match status" value="1"/>
</dbReference>
<dbReference type="Gene3D" id="3.40.50.720">
    <property type="entry name" value="NAD(P)-binding Rossmann-like Domain"/>
    <property type="match status" value="1"/>
</dbReference>
<evidence type="ECO:0000259" key="1">
    <source>
        <dbReference type="SMART" id="SM00829"/>
    </source>
</evidence>
<dbReference type="SUPFAM" id="SSF51735">
    <property type="entry name" value="NAD(P)-binding Rossmann-fold domains"/>
    <property type="match status" value="1"/>
</dbReference>
<reference evidence="2 3" key="1">
    <citation type="submission" date="2018-12" db="EMBL/GenBank/DDBJ databases">
        <title>Unveiling genomic diversity among members of the Bifidobacterium pseudolongum species, a widely distributed gut commensal of the animal kingdom.</title>
        <authorList>
            <person name="Lugli G.A."/>
            <person name="Duranti S."/>
            <person name="Albert K."/>
            <person name="Mancabelli L."/>
            <person name="Napoli S."/>
            <person name="Viappiani A."/>
            <person name="Anzalone R."/>
            <person name="Longhi G."/>
            <person name="Milani C."/>
            <person name="Turroni F."/>
            <person name="Alessandri G."/>
            <person name="Sela D.A."/>
            <person name="Van Sinderen D."/>
            <person name="Ventura M."/>
        </authorList>
    </citation>
    <scope>NUCLEOTIDE SEQUENCE [LARGE SCALE GENOMIC DNA]</scope>
    <source>
        <strain evidence="2 3">2093B</strain>
    </source>
</reference>
<dbReference type="RefSeq" id="WP_129897556.1">
    <property type="nucleotide sequence ID" value="NZ_RYUH01000010.1"/>
</dbReference>
<dbReference type="Pfam" id="PF13602">
    <property type="entry name" value="ADH_zinc_N_2"/>
    <property type="match status" value="1"/>
</dbReference>
<dbReference type="AlphaFoldDB" id="A0A4Q5A0C7"/>
<organism evidence="2 3">
    <name type="scientific">Bifidobacterium pseudolongum subsp. globosum</name>
    <dbReference type="NCBI Taxonomy" id="1690"/>
    <lineage>
        <taxon>Bacteria</taxon>
        <taxon>Bacillati</taxon>
        <taxon>Actinomycetota</taxon>
        <taxon>Actinomycetes</taxon>
        <taxon>Bifidobacteriales</taxon>
        <taxon>Bifidobacteriaceae</taxon>
        <taxon>Bifidobacterium</taxon>
    </lineage>
</organism>
<sequence>MKAAVLDRYDRQGATLQVRDIPNPTIGPDDVLVRVTFAGVNPLDNMIVRGEVKLIVPYRTPLTMGNEFVGVVERTGTRVTRFSEGERVYGRMPLDAIGAFAQFVSIPQSALAATPEYMSDEEAACVPLTALTAWQAYELMHVAEGGRLFISGATGSLGAMAVPIARDLGLEVSVSGGASGRRRMLDMGVATFVDYKTQDYATMLSGMDYVLDTVGDREIGKELGILKRGGTLVSLRGTPNGAFARRIGLPWYKRVLFDAAGMRNDRLAHRRAQRYEFIFVHADGAGLDRVSRMFERHEVHPTVNDVYDLAQVNDAMERVRRGGSNGKTLLRIG</sequence>
<feature type="domain" description="Enoyl reductase (ER)" evidence="1">
    <location>
        <begin position="13"/>
        <end position="330"/>
    </location>
</feature>
<dbReference type="InterPro" id="IPR013154">
    <property type="entry name" value="ADH-like_N"/>
</dbReference>
<dbReference type="InterPro" id="IPR020843">
    <property type="entry name" value="ER"/>
</dbReference>
<proteinExistence type="predicted"/>
<dbReference type="PANTHER" id="PTHR43482">
    <property type="entry name" value="PROTEIN AST1-RELATED"/>
    <property type="match status" value="1"/>
</dbReference>
<dbReference type="PANTHER" id="PTHR43482:SF1">
    <property type="entry name" value="PROTEIN AST1-RELATED"/>
    <property type="match status" value="1"/>
</dbReference>
<dbReference type="Proteomes" id="UP000292568">
    <property type="component" value="Unassembled WGS sequence"/>
</dbReference>
<dbReference type="InterPro" id="IPR036291">
    <property type="entry name" value="NAD(P)-bd_dom_sf"/>
</dbReference>
<protein>
    <submittedName>
        <fullName evidence="2">Zn-dependent oxidoreductase, NADPH:quinone reductase</fullName>
    </submittedName>
</protein>
<name>A0A4Q5A0C7_9BIFI</name>
<dbReference type="CDD" id="cd05289">
    <property type="entry name" value="MDR_like_2"/>
    <property type="match status" value="1"/>
</dbReference>
<gene>
    <name evidence="2" type="ORF">PG2093B_0992</name>
</gene>
<dbReference type="EMBL" id="RYUH01000010">
    <property type="protein sequence ID" value="RYQ10409.1"/>
    <property type="molecule type" value="Genomic_DNA"/>
</dbReference>
<dbReference type="SUPFAM" id="SSF50129">
    <property type="entry name" value="GroES-like"/>
    <property type="match status" value="1"/>
</dbReference>
<evidence type="ECO:0000313" key="3">
    <source>
        <dbReference type="Proteomes" id="UP000292568"/>
    </source>
</evidence>
<dbReference type="Pfam" id="PF08240">
    <property type="entry name" value="ADH_N"/>
    <property type="match status" value="1"/>
</dbReference>
<evidence type="ECO:0000313" key="2">
    <source>
        <dbReference type="EMBL" id="RYQ10409.1"/>
    </source>
</evidence>